<evidence type="ECO:0000256" key="2">
    <source>
        <dbReference type="ARBA" id="ARBA00023125"/>
    </source>
</evidence>
<dbReference type="InterPro" id="IPR018062">
    <property type="entry name" value="HTH_AraC-typ_CS"/>
</dbReference>
<dbReference type="Gene3D" id="1.10.10.60">
    <property type="entry name" value="Homeodomain-like"/>
    <property type="match status" value="1"/>
</dbReference>
<evidence type="ECO:0000259" key="4">
    <source>
        <dbReference type="PROSITE" id="PS01124"/>
    </source>
</evidence>
<keyword evidence="6" id="KW-1185">Reference proteome</keyword>
<keyword evidence="3" id="KW-0804">Transcription</keyword>
<dbReference type="SMART" id="SM00342">
    <property type="entry name" value="HTH_ARAC"/>
    <property type="match status" value="1"/>
</dbReference>
<dbReference type="PROSITE" id="PS01124">
    <property type="entry name" value="HTH_ARAC_FAMILY_2"/>
    <property type="match status" value="1"/>
</dbReference>
<dbReference type="PROSITE" id="PS00041">
    <property type="entry name" value="HTH_ARAC_FAMILY_1"/>
    <property type="match status" value="1"/>
</dbReference>
<dbReference type="EMBL" id="CP142149">
    <property type="protein sequence ID" value="WSE31894.1"/>
    <property type="molecule type" value="Genomic_DNA"/>
</dbReference>
<dbReference type="PANTHER" id="PTHR46796:SF12">
    <property type="entry name" value="HTH-TYPE DNA-BINDING TRANSCRIPTIONAL ACTIVATOR EUTR"/>
    <property type="match status" value="1"/>
</dbReference>
<gene>
    <name evidence="5" type="ORF">VSH64_07200</name>
</gene>
<name>A0ABZ1IEC9_9PSEU</name>
<proteinExistence type="predicted"/>
<dbReference type="InterPro" id="IPR018060">
    <property type="entry name" value="HTH_AraC"/>
</dbReference>
<dbReference type="InterPro" id="IPR009057">
    <property type="entry name" value="Homeodomain-like_sf"/>
</dbReference>
<keyword evidence="1" id="KW-0805">Transcription regulation</keyword>
<dbReference type="RefSeq" id="WP_326834702.1">
    <property type="nucleotide sequence ID" value="NZ_CP142149.1"/>
</dbReference>
<keyword evidence="2" id="KW-0238">DNA-binding</keyword>
<evidence type="ECO:0000256" key="1">
    <source>
        <dbReference type="ARBA" id="ARBA00023015"/>
    </source>
</evidence>
<evidence type="ECO:0000313" key="6">
    <source>
        <dbReference type="Proteomes" id="UP001330812"/>
    </source>
</evidence>
<dbReference type="SUPFAM" id="SSF46689">
    <property type="entry name" value="Homeodomain-like"/>
    <property type="match status" value="2"/>
</dbReference>
<accession>A0ABZ1IEC9</accession>
<dbReference type="Proteomes" id="UP001330812">
    <property type="component" value="Chromosome"/>
</dbReference>
<protein>
    <submittedName>
        <fullName evidence="5">Helix-turn-helix transcriptional regulator</fullName>
    </submittedName>
</protein>
<dbReference type="InterPro" id="IPR035418">
    <property type="entry name" value="AraC-bd_2"/>
</dbReference>
<evidence type="ECO:0000256" key="3">
    <source>
        <dbReference type="ARBA" id="ARBA00023163"/>
    </source>
</evidence>
<dbReference type="InterPro" id="IPR050204">
    <property type="entry name" value="AraC_XylS_family_regulators"/>
</dbReference>
<organism evidence="5 6">
    <name type="scientific">Amycolatopsis rhabdoformis</name>
    <dbReference type="NCBI Taxonomy" id="1448059"/>
    <lineage>
        <taxon>Bacteria</taxon>
        <taxon>Bacillati</taxon>
        <taxon>Actinomycetota</taxon>
        <taxon>Actinomycetes</taxon>
        <taxon>Pseudonocardiales</taxon>
        <taxon>Pseudonocardiaceae</taxon>
        <taxon>Amycolatopsis</taxon>
    </lineage>
</organism>
<dbReference type="PANTHER" id="PTHR46796">
    <property type="entry name" value="HTH-TYPE TRANSCRIPTIONAL ACTIVATOR RHAS-RELATED"/>
    <property type="match status" value="1"/>
</dbReference>
<evidence type="ECO:0000313" key="5">
    <source>
        <dbReference type="EMBL" id="WSE31894.1"/>
    </source>
</evidence>
<sequence>MEGMTVRLDTRDVDLARAQVAASYCPHQLTPRGAAFHARHAEASGEELGVFSLSYGADPVQVEPEPFQDFVLFSRPVAGSLTVGGDTHIATGQTVALDARSVHPLLFGPGCRLLTVKLPGKLIARAAAASGRAADIRTGPALDPGPWDAVTRFVVREVLPHGLVTAPLGSSVAQLVAVAALGSFGAPAVVRRHANAAAVVRRACEYIDAHADAATGLLDIAAAADVAPRTLQDHFREQLGTSPTARLRQVRLERVHAELLAGQGKSVAEVASRWGFGNLGRFAADYRRTFGTTPSEDLRRA</sequence>
<dbReference type="Pfam" id="PF14525">
    <property type="entry name" value="AraC_binding_2"/>
    <property type="match status" value="1"/>
</dbReference>
<dbReference type="Pfam" id="PF12833">
    <property type="entry name" value="HTH_18"/>
    <property type="match status" value="1"/>
</dbReference>
<reference evidence="5 6" key="1">
    <citation type="journal article" date="2015" name="Int. J. Syst. Evol. Microbiol.">
        <title>Amycolatopsis rhabdoformis sp. nov., an actinomycete isolated from a tropical forest soil.</title>
        <authorList>
            <person name="Souza W.R."/>
            <person name="Silva R.E."/>
            <person name="Goodfellow M."/>
            <person name="Busarakam K."/>
            <person name="Figueiro F.S."/>
            <person name="Ferreira D."/>
            <person name="Rodrigues-Filho E."/>
            <person name="Moraes L.A.B."/>
            <person name="Zucchi T.D."/>
        </authorList>
    </citation>
    <scope>NUCLEOTIDE SEQUENCE [LARGE SCALE GENOMIC DNA]</scope>
    <source>
        <strain evidence="5 6">NCIMB 14900</strain>
    </source>
</reference>
<feature type="domain" description="HTH araC/xylS-type" evidence="4">
    <location>
        <begin position="201"/>
        <end position="300"/>
    </location>
</feature>